<dbReference type="Proteomes" id="UP000325292">
    <property type="component" value="Chromosome"/>
</dbReference>
<keyword evidence="2" id="KW-1185">Reference proteome</keyword>
<evidence type="ECO:0008006" key="3">
    <source>
        <dbReference type="Google" id="ProtNLM"/>
    </source>
</evidence>
<protein>
    <recommendedName>
        <fullName evidence="3">DUF192 domain-containing protein</fullName>
    </recommendedName>
</protein>
<gene>
    <name evidence="1" type="ORF">BXT84_13195</name>
</gene>
<dbReference type="EMBL" id="CP019454">
    <property type="protein sequence ID" value="AUW94783.1"/>
    <property type="molecule type" value="Genomic_DNA"/>
</dbReference>
<evidence type="ECO:0000313" key="2">
    <source>
        <dbReference type="Proteomes" id="UP000325292"/>
    </source>
</evidence>
<dbReference type="InterPro" id="IPR003795">
    <property type="entry name" value="DUF192"/>
</dbReference>
<proteinExistence type="predicted"/>
<sequence>MGNTLKRICVRNLRSGEVVGDNIVVAQSFWQKFKGLMGTQLLKCGDGMLFPQTNSVHMFFMRYPLTVLYLSKNMTVLRHVTLKPWTIGPIVWRAYWVLELPVGNFDVQENDRLAIE</sequence>
<evidence type="ECO:0000313" key="1">
    <source>
        <dbReference type="EMBL" id="AUW94783.1"/>
    </source>
</evidence>
<organism evidence="1 2">
    <name type="scientific">Sulfobacillus thermotolerans</name>
    <dbReference type="NCBI Taxonomy" id="338644"/>
    <lineage>
        <taxon>Bacteria</taxon>
        <taxon>Bacillati</taxon>
        <taxon>Bacillota</taxon>
        <taxon>Clostridia</taxon>
        <taxon>Eubacteriales</taxon>
        <taxon>Clostridiales Family XVII. Incertae Sedis</taxon>
        <taxon>Sulfobacillus</taxon>
    </lineage>
</organism>
<dbReference type="InterPro" id="IPR038695">
    <property type="entry name" value="Saro_0823-like_sf"/>
</dbReference>
<reference evidence="1 2" key="1">
    <citation type="journal article" date="2019" name="Sci. Rep.">
        <title>Sulfobacillus thermotolerans: new insights into resistance and metabolic capacities of acidophilic chemolithotrophs.</title>
        <authorList>
            <person name="Panyushkina A.E."/>
            <person name="Babenko V.V."/>
            <person name="Nikitina A.S."/>
            <person name="Selezneva O.V."/>
            <person name="Tsaplina I.A."/>
            <person name="Letarova M.A."/>
            <person name="Kostryukova E.S."/>
            <person name="Letarov A.V."/>
        </authorList>
    </citation>
    <scope>NUCLEOTIDE SEQUENCE [LARGE SCALE GENOMIC DNA]</scope>
    <source>
        <strain evidence="1 2">Kr1</strain>
    </source>
</reference>
<dbReference type="Gene3D" id="2.60.120.1140">
    <property type="entry name" value="Protein of unknown function DUF192"/>
    <property type="match status" value="1"/>
</dbReference>
<accession>A0ABN5H271</accession>
<dbReference type="Pfam" id="PF02643">
    <property type="entry name" value="DUF192"/>
    <property type="match status" value="1"/>
</dbReference>
<name>A0ABN5H271_9FIRM</name>